<dbReference type="Pfam" id="PF01915">
    <property type="entry name" value="Glyco_hydro_3_C"/>
    <property type="match status" value="1"/>
</dbReference>
<dbReference type="InterPro" id="IPR036881">
    <property type="entry name" value="Glyco_hydro_3_C_sf"/>
</dbReference>
<dbReference type="PANTHER" id="PTHR42721:SF3">
    <property type="entry name" value="BETA-D-XYLOSIDASE 5-RELATED"/>
    <property type="match status" value="1"/>
</dbReference>
<keyword evidence="7" id="KW-1185">Reference proteome</keyword>
<evidence type="ECO:0000256" key="4">
    <source>
        <dbReference type="SAM" id="MobiDB-lite"/>
    </source>
</evidence>
<dbReference type="Gene3D" id="3.40.50.1700">
    <property type="entry name" value="Glycoside hydrolase family 3 C-terminal domain"/>
    <property type="match status" value="1"/>
</dbReference>
<dbReference type="InterPro" id="IPR026891">
    <property type="entry name" value="Fn3-like"/>
</dbReference>
<dbReference type="AlphaFoldDB" id="A0A1G7ARQ1"/>
<feature type="region of interest" description="Disordered" evidence="4">
    <location>
        <begin position="1"/>
        <end position="45"/>
    </location>
</feature>
<feature type="domain" description="Fibronectin type III-like" evidence="5">
    <location>
        <begin position="699"/>
        <end position="768"/>
    </location>
</feature>
<dbReference type="InterPro" id="IPR017853">
    <property type="entry name" value="GH"/>
</dbReference>
<dbReference type="InterPro" id="IPR013783">
    <property type="entry name" value="Ig-like_fold"/>
</dbReference>
<evidence type="ECO:0000256" key="1">
    <source>
        <dbReference type="ARBA" id="ARBA00005336"/>
    </source>
</evidence>
<evidence type="ECO:0000313" key="7">
    <source>
        <dbReference type="Proteomes" id="UP000198949"/>
    </source>
</evidence>
<organism evidence="6 7">
    <name type="scientific">Glycomyces harbinensis</name>
    <dbReference type="NCBI Taxonomy" id="58114"/>
    <lineage>
        <taxon>Bacteria</taxon>
        <taxon>Bacillati</taxon>
        <taxon>Actinomycetota</taxon>
        <taxon>Actinomycetes</taxon>
        <taxon>Glycomycetales</taxon>
        <taxon>Glycomycetaceae</taxon>
        <taxon>Glycomyces</taxon>
    </lineage>
</organism>
<keyword evidence="2" id="KW-0732">Signal</keyword>
<dbReference type="InterPro" id="IPR044993">
    <property type="entry name" value="BXL"/>
</dbReference>
<dbReference type="InterPro" id="IPR036962">
    <property type="entry name" value="Glyco_hydro_3_N_sf"/>
</dbReference>
<dbReference type="GO" id="GO:0031222">
    <property type="term" value="P:arabinan catabolic process"/>
    <property type="evidence" value="ECO:0007669"/>
    <property type="project" value="TreeGrafter"/>
</dbReference>
<dbReference type="PRINTS" id="PR00133">
    <property type="entry name" value="GLHYDRLASE3"/>
</dbReference>
<proteinExistence type="inferred from homology"/>
<dbReference type="Pfam" id="PF14310">
    <property type="entry name" value="Fn3-like"/>
    <property type="match status" value="1"/>
</dbReference>
<dbReference type="FunFam" id="3.20.20.300:FF:000011">
    <property type="entry name" value="Glycosyl hydrolase"/>
    <property type="match status" value="1"/>
</dbReference>
<gene>
    <name evidence="6" type="ORF">SAMN05216270_114111</name>
</gene>
<dbReference type="Pfam" id="PF00933">
    <property type="entry name" value="Glyco_hydro_3"/>
    <property type="match status" value="1"/>
</dbReference>
<dbReference type="InterPro" id="IPR001764">
    <property type="entry name" value="Glyco_hydro_3_N"/>
</dbReference>
<protein>
    <submittedName>
        <fullName evidence="6">Beta-glucosidase</fullName>
    </submittedName>
</protein>
<dbReference type="GO" id="GO:0046556">
    <property type="term" value="F:alpha-L-arabinofuranosidase activity"/>
    <property type="evidence" value="ECO:0007669"/>
    <property type="project" value="TreeGrafter"/>
</dbReference>
<dbReference type="GO" id="GO:0045493">
    <property type="term" value="P:xylan catabolic process"/>
    <property type="evidence" value="ECO:0007669"/>
    <property type="project" value="InterPro"/>
</dbReference>
<keyword evidence="3" id="KW-0378">Hydrolase</keyword>
<dbReference type="STRING" id="58114.SAMN05216270_114111"/>
<evidence type="ECO:0000313" key="6">
    <source>
        <dbReference type="EMBL" id="SDE17483.1"/>
    </source>
</evidence>
<dbReference type="InterPro" id="IPR002772">
    <property type="entry name" value="Glyco_hydro_3_C"/>
</dbReference>
<comment type="similarity">
    <text evidence="1">Belongs to the glycosyl hydrolase 3 family.</text>
</comment>
<sequence length="801" mass="84954">MKRRNVQRTETSEYEESRPIMSTDTDAASAGTASAEAPPVPWHDHRLGRSERAAALAAEMTLEEKTGQLVGLWVGADASGGDVAPHQSDMSRDAPSFDDVIVDGLGQLTRPFGTRPVPPELGAQSLARAQHRIVAANRFGIPAQVHEECLAGFAAWGATAYPVPLSWGASFDPELVQEMSSRIGRSMRAVGVHQGLAPVLDVVRDYRWGRVEESIGEDPYLVGTIGASYVSGLESAGIVATLKHFAGYSGSRAGRNHAPVSAGPREMAEIFLPPFETALRHGKARSVMNSYAEVDGMPAAGDRRLLTDLLRDTWGFDGVVVADYFAIAFLRTLQRVAETDGDAAARALWAGVDVELPSVAAYGAPLIEAVKAGDVDEALVDRALQRVLEQKIDLGLIEADYDPTPLHDTAFDDADSREIALRLAREAVVLVDNDGTLPLAAETRVAVVGPLADDPFAMLGCYSFPAHVGVHHPETGLGIDIPTVLDELGARRDVVGGAPGCDVMEPGRDGFDAARDAARDADVVVVALGDRAGLFGRGTSGEGCDAADLRLPGEQQALLESLLDTGTPVVLVLLTGRPYALGAVADRCAAIVQAFFPGQQGAQALAEVLTGEVNPSGHLPVGIPRDPGGQPATYLAPPLGRANDVSNLDPTALYPFGHGLSYGALTWHPTATDEEDWDAEGTTSVSVALSNETAARVDDVVQVYLHDPVAQVTRPVQRLVAYRRVSLAAGESVEVEFRLHADLTSFIGAQGERIVEPGAVELRVARSSADVHAAVRRRITGPERRLGADRVLVADIETRRA</sequence>
<dbReference type="GO" id="GO:0009044">
    <property type="term" value="F:xylan 1,4-beta-xylosidase activity"/>
    <property type="evidence" value="ECO:0007669"/>
    <property type="project" value="InterPro"/>
</dbReference>
<dbReference type="SMART" id="SM01217">
    <property type="entry name" value="Fn3_like"/>
    <property type="match status" value="1"/>
</dbReference>
<evidence type="ECO:0000259" key="5">
    <source>
        <dbReference type="SMART" id="SM01217"/>
    </source>
</evidence>
<evidence type="ECO:0000256" key="3">
    <source>
        <dbReference type="ARBA" id="ARBA00022801"/>
    </source>
</evidence>
<dbReference type="EMBL" id="FNAD01000014">
    <property type="protein sequence ID" value="SDE17483.1"/>
    <property type="molecule type" value="Genomic_DNA"/>
</dbReference>
<dbReference type="PANTHER" id="PTHR42721">
    <property type="entry name" value="SUGAR HYDROLASE-RELATED"/>
    <property type="match status" value="1"/>
</dbReference>
<dbReference type="Gene3D" id="2.60.40.10">
    <property type="entry name" value="Immunoglobulins"/>
    <property type="match status" value="1"/>
</dbReference>
<dbReference type="Gene3D" id="3.20.20.300">
    <property type="entry name" value="Glycoside hydrolase, family 3, N-terminal domain"/>
    <property type="match status" value="1"/>
</dbReference>
<dbReference type="SUPFAM" id="SSF51445">
    <property type="entry name" value="(Trans)glycosidases"/>
    <property type="match status" value="1"/>
</dbReference>
<accession>A0A1G7ARQ1</accession>
<name>A0A1G7ARQ1_9ACTN</name>
<dbReference type="SUPFAM" id="SSF52279">
    <property type="entry name" value="Beta-D-glucan exohydrolase, C-terminal domain"/>
    <property type="match status" value="1"/>
</dbReference>
<dbReference type="Proteomes" id="UP000198949">
    <property type="component" value="Unassembled WGS sequence"/>
</dbReference>
<feature type="compositionally biased region" description="Low complexity" evidence="4">
    <location>
        <begin position="22"/>
        <end position="37"/>
    </location>
</feature>
<reference evidence="7" key="1">
    <citation type="submission" date="2016-10" db="EMBL/GenBank/DDBJ databases">
        <authorList>
            <person name="Varghese N."/>
            <person name="Submissions S."/>
        </authorList>
    </citation>
    <scope>NUCLEOTIDE SEQUENCE [LARGE SCALE GENOMIC DNA]</scope>
    <source>
        <strain evidence="7">CGMCC 4.3516</strain>
    </source>
</reference>
<evidence type="ECO:0000256" key="2">
    <source>
        <dbReference type="ARBA" id="ARBA00022729"/>
    </source>
</evidence>